<dbReference type="SUPFAM" id="SSF116726">
    <property type="entry name" value="TrkA C-terminal domain-like"/>
    <property type="match status" value="2"/>
</dbReference>
<dbReference type="PROSITE" id="PS01271">
    <property type="entry name" value="NA_SULFATE"/>
    <property type="match status" value="1"/>
</dbReference>
<dbReference type="Pfam" id="PF03600">
    <property type="entry name" value="CitMHS"/>
    <property type="match status" value="1"/>
</dbReference>
<evidence type="ECO:0000256" key="1">
    <source>
        <dbReference type="ARBA" id="ARBA00004141"/>
    </source>
</evidence>
<reference evidence="9" key="1">
    <citation type="journal article" date="2006" name="Nature">
        <title>Deciphering the evolution and metabolism of an anammox bacterium from a community genome.</title>
        <authorList>
            <person name="Strous M."/>
            <person name="Pelletier E."/>
            <person name="Mangenot S."/>
            <person name="Rattei T."/>
            <person name="Lehner A."/>
            <person name="Taylor M.W."/>
            <person name="Horn M."/>
            <person name="Daims H."/>
            <person name="Bartol-Mavel D."/>
            <person name="Wincker P."/>
            <person name="Barbe V."/>
            <person name="Fonknechten N."/>
            <person name="Vallenet D."/>
            <person name="Segurens B."/>
            <person name="Schenowitz-Truong C."/>
            <person name="Medigue C."/>
            <person name="Collingro A."/>
            <person name="Snel B."/>
            <person name="Dutilh B.E."/>
            <person name="OpDenCamp H.J.M."/>
            <person name="vanDerDrift C."/>
            <person name="Cirpus I."/>
            <person name="vanDePas-Schoonen K.T."/>
            <person name="Harhangi H.R."/>
            <person name="vanNiftrik L."/>
            <person name="Schmid M."/>
            <person name="Keltjens J."/>
            <person name="vanDeVossenberg J."/>
            <person name="Kartal B."/>
            <person name="Meier H."/>
            <person name="Frishman D."/>
            <person name="Huynen M.A."/>
            <person name="Mewes H."/>
            <person name="Weissenbach J."/>
            <person name="Jetten M.S.M."/>
            <person name="Wagner M."/>
            <person name="LePaslier D."/>
        </authorList>
    </citation>
    <scope>NUCLEOTIDE SEQUENCE</scope>
</reference>
<feature type="transmembrane region" description="Helical" evidence="7">
    <location>
        <begin position="572"/>
        <end position="592"/>
    </location>
</feature>
<feature type="transmembrane region" description="Helical" evidence="7">
    <location>
        <begin position="534"/>
        <end position="552"/>
    </location>
</feature>
<evidence type="ECO:0000256" key="3">
    <source>
        <dbReference type="ARBA" id="ARBA00022692"/>
    </source>
</evidence>
<evidence type="ECO:0000259" key="8">
    <source>
        <dbReference type="PROSITE" id="PS51202"/>
    </source>
</evidence>
<dbReference type="PROSITE" id="PS51202">
    <property type="entry name" value="RCK_C"/>
    <property type="match status" value="2"/>
</dbReference>
<feature type="domain" description="RCK C-terminal" evidence="8">
    <location>
        <begin position="301"/>
        <end position="385"/>
    </location>
</feature>
<evidence type="ECO:0000256" key="4">
    <source>
        <dbReference type="ARBA" id="ARBA00022737"/>
    </source>
</evidence>
<keyword evidence="6 7" id="KW-0472">Membrane</keyword>
<dbReference type="AlphaFoldDB" id="Q1Q499"/>
<evidence type="ECO:0000256" key="7">
    <source>
        <dbReference type="SAM" id="Phobius"/>
    </source>
</evidence>
<dbReference type="Pfam" id="PF02080">
    <property type="entry name" value="TrkA_C"/>
    <property type="match status" value="1"/>
</dbReference>
<dbReference type="GO" id="GO:0005886">
    <property type="term" value="C:plasma membrane"/>
    <property type="evidence" value="ECO:0007669"/>
    <property type="project" value="TreeGrafter"/>
</dbReference>
<feature type="domain" description="RCK C-terminal" evidence="8">
    <location>
        <begin position="208"/>
        <end position="293"/>
    </location>
</feature>
<dbReference type="GO" id="GO:0006813">
    <property type="term" value="P:potassium ion transport"/>
    <property type="evidence" value="ECO:0007669"/>
    <property type="project" value="InterPro"/>
</dbReference>
<dbReference type="FunFam" id="3.30.70.1450:FF:000009">
    <property type="entry name" value="SLC13 family permease"/>
    <property type="match status" value="1"/>
</dbReference>
<dbReference type="PANTHER" id="PTHR43652">
    <property type="entry name" value="BASIC AMINO ACID ANTIPORTER YFCC-RELATED"/>
    <property type="match status" value="1"/>
</dbReference>
<dbReference type="GO" id="GO:0008324">
    <property type="term" value="F:monoatomic cation transmembrane transporter activity"/>
    <property type="evidence" value="ECO:0007669"/>
    <property type="project" value="InterPro"/>
</dbReference>
<feature type="transmembrane region" description="Helical" evidence="7">
    <location>
        <begin position="406"/>
        <end position="437"/>
    </location>
</feature>
<organism evidence="9">
    <name type="scientific">Kuenenia stuttgartiensis</name>
    <dbReference type="NCBI Taxonomy" id="174633"/>
    <lineage>
        <taxon>Bacteria</taxon>
        <taxon>Pseudomonadati</taxon>
        <taxon>Planctomycetota</taxon>
        <taxon>Candidatus Brocadiia</taxon>
        <taxon>Candidatus Brocadiales</taxon>
        <taxon>Candidatus Brocadiaceae</taxon>
        <taxon>Candidatus Kuenenia</taxon>
    </lineage>
</organism>
<evidence type="ECO:0000256" key="5">
    <source>
        <dbReference type="ARBA" id="ARBA00022989"/>
    </source>
</evidence>
<comment type="subcellular location">
    <subcellularLocation>
        <location evidence="1">Membrane</location>
        <topology evidence="1">Multi-pass membrane protein</topology>
    </subcellularLocation>
</comment>
<gene>
    <name evidence="9" type="primary">sac1</name>
    <name evidence="9" type="ORF">kuste4079</name>
</gene>
<name>Q1Q499_KUEST</name>
<dbReference type="PANTHER" id="PTHR43652:SF2">
    <property type="entry name" value="BASIC AMINO ACID ANTIPORTER YFCC-RELATED"/>
    <property type="match status" value="1"/>
</dbReference>
<keyword evidence="2" id="KW-0813">Transport</keyword>
<proteinExistence type="predicted"/>
<dbReference type="InterPro" id="IPR036721">
    <property type="entry name" value="RCK_C_sf"/>
</dbReference>
<dbReference type="EMBL" id="CT573071">
    <property type="protein sequence ID" value="CAJ74841.1"/>
    <property type="molecule type" value="Genomic_DNA"/>
</dbReference>
<accession>Q1Q499</accession>
<feature type="transmembrane region" description="Helical" evidence="7">
    <location>
        <begin position="12"/>
        <end position="39"/>
    </location>
</feature>
<keyword evidence="5 7" id="KW-1133">Transmembrane helix</keyword>
<evidence type="ECO:0000256" key="6">
    <source>
        <dbReference type="ARBA" id="ARBA00023136"/>
    </source>
</evidence>
<feature type="transmembrane region" description="Helical" evidence="7">
    <location>
        <begin position="142"/>
        <end position="163"/>
    </location>
</feature>
<dbReference type="InterPro" id="IPR031312">
    <property type="entry name" value="Na/sul_symport_CS"/>
</dbReference>
<sequence length="593" mass="65681">MTLDFKMWYTLSLLIIMSILLIFDIIELEVLFFSILLLLLMGKIITLEEAFAGFSNVGMLTIALLFVIAGALSNTGMLKQISPIILGKENTRISHTLLRLLFPVSIISAFINNTPVVAMFIPTIRAWTEKHHYAPSKYLIPLSYGAILGGMCTLIGTSTNLIIHGLMIDYGMEGLGFFEISKIGIPVTILGILFMSFLGHRLLPNRKEPLIELGEHTREFVIELKVTQEYENIGKTIENAGLRRLKGLFLFQIERNGRRIAPAKPDEKILLDDRLFFTGIPKTILELQKIPGLQLTKDSHFNLKQYDSAEIRTFECVVSRGSPLVGKTVRDSDFRSKYEAVIIAIHRHGERIAKKIGDIGLRPGDTLLLLAGKNFYKRWYHSKDFYLIAVAETLPSKPQWRGYVSLGVFFMMIILTVANILPLLSAAGLGVIILVLTRTANAGEARRTIDWRVLIIIAMSLGIANAVKQSGLADVLAHIIVRIGDHLGVLGVLASIYFFTSIYTLVITNNAAAAMLFPIAVSAASAINVDQRGFAIAIMIAASASFATPISYQTNLMVYSPGGYRFRDYLMIGAPLQLGIGAIAIALIYCFYF</sequence>
<protein>
    <submittedName>
        <fullName evidence="9">Similar to Putative Sulfur Deprivation Response Regulator</fullName>
    </submittedName>
</protein>
<evidence type="ECO:0000313" key="9">
    <source>
        <dbReference type="EMBL" id="CAJ74841.1"/>
    </source>
</evidence>
<dbReference type="Gene3D" id="3.30.70.1450">
    <property type="entry name" value="Regulator of K+ conductance, C-terminal domain"/>
    <property type="match status" value="2"/>
</dbReference>
<evidence type="ECO:0000256" key="2">
    <source>
        <dbReference type="ARBA" id="ARBA00022448"/>
    </source>
</evidence>
<feature type="transmembrane region" description="Helical" evidence="7">
    <location>
        <begin position="479"/>
        <end position="499"/>
    </location>
</feature>
<feature type="transmembrane region" description="Helical" evidence="7">
    <location>
        <begin position="100"/>
        <end position="121"/>
    </location>
</feature>
<feature type="transmembrane region" description="Helical" evidence="7">
    <location>
        <begin position="449"/>
        <end position="467"/>
    </location>
</feature>
<keyword evidence="4" id="KW-0677">Repeat</keyword>
<feature type="transmembrane region" description="Helical" evidence="7">
    <location>
        <begin position="51"/>
        <end position="72"/>
    </location>
</feature>
<keyword evidence="3 7" id="KW-0812">Transmembrane</keyword>
<dbReference type="InterPro" id="IPR004680">
    <property type="entry name" value="Cit_transptr-like_dom"/>
</dbReference>
<dbReference type="InterPro" id="IPR006037">
    <property type="entry name" value="RCK_C"/>
</dbReference>
<reference evidence="9" key="2">
    <citation type="submission" date="2006-01" db="EMBL/GenBank/DDBJ databases">
        <authorList>
            <person name="Genoscope"/>
        </authorList>
    </citation>
    <scope>NUCLEOTIDE SEQUENCE</scope>
</reference>
<dbReference type="InterPro" id="IPR051679">
    <property type="entry name" value="DASS-Related_Transporters"/>
</dbReference>
<feature type="transmembrane region" description="Helical" evidence="7">
    <location>
        <begin position="183"/>
        <end position="203"/>
    </location>
</feature>